<feature type="compositionally biased region" description="Pro residues" evidence="1">
    <location>
        <begin position="94"/>
        <end position="104"/>
    </location>
</feature>
<evidence type="ECO:0000313" key="3">
    <source>
        <dbReference type="EMBL" id="BAB19778.1"/>
    </source>
</evidence>
<gene>
    <name evidence="3" type="primary">P0035H10.20</name>
</gene>
<reference evidence="3" key="1">
    <citation type="submission" date="2000-10" db="EMBL/GenBank/DDBJ databases">
        <title>Oryza sativa nipponbare(GA3) genomic DNA, chromosome 1, PAC clone:P0035H10.</title>
        <authorList>
            <person name="Sasaki T."/>
            <person name="Matsumoto T."/>
            <person name="Yamamoto K."/>
        </authorList>
    </citation>
    <scope>NUCLEOTIDE SEQUENCE</scope>
</reference>
<proteinExistence type="predicted"/>
<feature type="transmembrane region" description="Helical" evidence="2">
    <location>
        <begin position="153"/>
        <end position="178"/>
    </location>
</feature>
<organism evidence="3">
    <name type="scientific">Oryza sativa subsp. japonica</name>
    <name type="common">Rice</name>
    <dbReference type="NCBI Taxonomy" id="39947"/>
    <lineage>
        <taxon>Eukaryota</taxon>
        <taxon>Viridiplantae</taxon>
        <taxon>Streptophyta</taxon>
        <taxon>Embryophyta</taxon>
        <taxon>Tracheophyta</taxon>
        <taxon>Spermatophyta</taxon>
        <taxon>Magnoliopsida</taxon>
        <taxon>Liliopsida</taxon>
        <taxon>Poales</taxon>
        <taxon>Poaceae</taxon>
        <taxon>BOP clade</taxon>
        <taxon>Oryzoideae</taxon>
        <taxon>Oryzeae</taxon>
        <taxon>Oryzinae</taxon>
        <taxon>Oryza</taxon>
        <taxon>Oryza sativa</taxon>
    </lineage>
</organism>
<evidence type="ECO:0000256" key="1">
    <source>
        <dbReference type="SAM" id="MobiDB-lite"/>
    </source>
</evidence>
<feature type="region of interest" description="Disordered" evidence="1">
    <location>
        <begin position="34"/>
        <end position="72"/>
    </location>
</feature>
<keyword evidence="2" id="KW-1133">Transmembrane helix</keyword>
<sequence length="179" mass="20007">MRCGTETGSTETGLTTTINSFNCQKRQRFVSADCGFTPRRKRPPLPPQPQRRTTAPEAAGVELPSPTACSTELPPPRLLHQIGDLIPASTIQPDPSPRRPPPTYPSRGGGEWMAATVEEQMVVKAIREECPWESLPKRLQSTLHTKEEWHRRFTCLASTLFHGFLILLLASTQLVVVYY</sequence>
<feature type="region of interest" description="Disordered" evidence="1">
    <location>
        <begin position="85"/>
        <end position="108"/>
    </location>
</feature>
<dbReference type="EMBL" id="AP002881">
    <property type="protein sequence ID" value="BAB19778.1"/>
    <property type="molecule type" value="Genomic_DNA"/>
</dbReference>
<evidence type="ECO:0000256" key="2">
    <source>
        <dbReference type="SAM" id="Phobius"/>
    </source>
</evidence>
<keyword evidence="2" id="KW-0472">Membrane</keyword>
<protein>
    <submittedName>
        <fullName evidence="3">p0035H10.20 protein</fullName>
    </submittedName>
</protein>
<accession>Q9FP23</accession>
<dbReference type="AlphaFoldDB" id="Q9FP23"/>
<name>Q9FP23_ORYSJ</name>
<keyword evidence="2" id="KW-0812">Transmembrane</keyword>